<dbReference type="Pfam" id="PF13560">
    <property type="entry name" value="HTH_31"/>
    <property type="match status" value="1"/>
</dbReference>
<reference evidence="2 3" key="1">
    <citation type="submission" date="2012-12" db="EMBL/GenBank/DDBJ databases">
        <title>Genome assembly of Marinobacter sp. AK21.</title>
        <authorList>
            <person name="Khatri I."/>
            <person name="Kumar R."/>
            <person name="Vaidya B."/>
            <person name="Subramanian S."/>
            <person name="Pinnaka A."/>
        </authorList>
    </citation>
    <scope>NUCLEOTIDE SEQUENCE [LARGE SCALE GENOMIC DNA]</scope>
    <source>
        <strain evidence="2 3">AK21</strain>
    </source>
</reference>
<evidence type="ECO:0000313" key="3">
    <source>
        <dbReference type="Proteomes" id="UP000035057"/>
    </source>
</evidence>
<dbReference type="GO" id="GO:0003677">
    <property type="term" value="F:DNA binding"/>
    <property type="evidence" value="ECO:0007669"/>
    <property type="project" value="InterPro"/>
</dbReference>
<dbReference type="Proteomes" id="UP000035057">
    <property type="component" value="Unassembled WGS sequence"/>
</dbReference>
<accession>A0A072N319</accession>
<dbReference type="STRING" id="1137280.D777_01587"/>
<dbReference type="OrthoDB" id="8902678at2"/>
<dbReference type="Gene3D" id="1.10.260.40">
    <property type="entry name" value="lambda repressor-like DNA-binding domains"/>
    <property type="match status" value="1"/>
</dbReference>
<dbReference type="PROSITE" id="PS50943">
    <property type="entry name" value="HTH_CROC1"/>
    <property type="match status" value="1"/>
</dbReference>
<dbReference type="CDD" id="cd00093">
    <property type="entry name" value="HTH_XRE"/>
    <property type="match status" value="1"/>
</dbReference>
<dbReference type="SMART" id="SM00530">
    <property type="entry name" value="HTH_XRE"/>
    <property type="match status" value="1"/>
</dbReference>
<name>A0A072N319_9GAMM</name>
<gene>
    <name evidence="2" type="ORF">D777_01587</name>
</gene>
<dbReference type="InterPro" id="IPR010982">
    <property type="entry name" value="Lambda_DNA-bd_dom_sf"/>
</dbReference>
<dbReference type="RefSeq" id="WP_036129926.1">
    <property type="nucleotide sequence ID" value="NZ_ANIE01000004.1"/>
</dbReference>
<comment type="caution">
    <text evidence="2">The sequence shown here is derived from an EMBL/GenBank/DDBJ whole genome shotgun (WGS) entry which is preliminary data.</text>
</comment>
<dbReference type="SUPFAM" id="SSF47413">
    <property type="entry name" value="lambda repressor-like DNA-binding domains"/>
    <property type="match status" value="1"/>
</dbReference>
<dbReference type="AlphaFoldDB" id="A0A072N319"/>
<dbReference type="EMBL" id="ANIE01000004">
    <property type="protein sequence ID" value="KEF31901.1"/>
    <property type="molecule type" value="Genomic_DNA"/>
</dbReference>
<feature type="domain" description="HTH cro/C1-type" evidence="1">
    <location>
        <begin position="18"/>
        <end position="62"/>
    </location>
</feature>
<proteinExistence type="predicted"/>
<protein>
    <submittedName>
        <fullName evidence="2">Transcriptional regulator, Cro/CI family</fullName>
    </submittedName>
</protein>
<keyword evidence="3" id="KW-1185">Reference proteome</keyword>
<evidence type="ECO:0000313" key="2">
    <source>
        <dbReference type="EMBL" id="KEF31901.1"/>
    </source>
</evidence>
<dbReference type="InterPro" id="IPR001387">
    <property type="entry name" value="Cro/C1-type_HTH"/>
</dbReference>
<sequence>MHQDLAQNLRLLCSYYKSIAEVCRRLGINRPQFNRYLGGQHKPSANTLRRLCEFFGVDEQEILLPHDQFQQLVAVRPQASARPEGDERSIQEHLERLAHEGRDDIDHYLGYYYEYYQSMSAPGKVLRNLVCLERQGGNVVFQRTERMRATRTEPPCHNRYQGVAYLLTDRLFLVDYETLNRHEITQTILFPSFRNRLTRLTGLKVGVSDNSERMPCCARVLYEYLGQKVVVRKALAKCGLYDADSSAIEPSIRNAVLNDIGQGEYLFRARH</sequence>
<evidence type="ECO:0000259" key="1">
    <source>
        <dbReference type="PROSITE" id="PS50943"/>
    </source>
</evidence>
<organism evidence="2 3">
    <name type="scientific">Marinobacter nitratireducens</name>
    <dbReference type="NCBI Taxonomy" id="1137280"/>
    <lineage>
        <taxon>Bacteria</taxon>
        <taxon>Pseudomonadati</taxon>
        <taxon>Pseudomonadota</taxon>
        <taxon>Gammaproteobacteria</taxon>
        <taxon>Pseudomonadales</taxon>
        <taxon>Marinobacteraceae</taxon>
        <taxon>Marinobacter</taxon>
    </lineage>
</organism>
<dbReference type="PATRIC" id="fig|1137280.3.peg.1399"/>